<dbReference type="AlphaFoldDB" id="A0A5C5TUV3"/>
<reference evidence="2 3" key="1">
    <citation type="journal article" date="2008" name="Int. J. Syst. Evol. Microbiol.">
        <title>Luteimonas marina sp. nov., isolated from seawater.</title>
        <authorList>
            <person name="Baik K.S."/>
            <person name="Park S.C."/>
            <person name="Kim M.S."/>
            <person name="Kim E.M."/>
            <person name="Park C."/>
            <person name="Chun J."/>
            <person name="Seong C.N."/>
        </authorList>
    </citation>
    <scope>NUCLEOTIDE SEQUENCE [LARGE SCALE GENOMIC DNA]</scope>
    <source>
        <strain evidence="2 3">FR1330</strain>
    </source>
</reference>
<feature type="compositionally biased region" description="Basic and acidic residues" evidence="1">
    <location>
        <begin position="192"/>
        <end position="204"/>
    </location>
</feature>
<feature type="compositionally biased region" description="Basic residues" evidence="1">
    <location>
        <begin position="169"/>
        <end position="178"/>
    </location>
</feature>
<evidence type="ECO:0000313" key="2">
    <source>
        <dbReference type="EMBL" id="TWT17466.1"/>
    </source>
</evidence>
<feature type="compositionally biased region" description="Low complexity" evidence="1">
    <location>
        <begin position="147"/>
        <end position="168"/>
    </location>
</feature>
<sequence>MPITRAKATQLLNQKEMALYDDSRINGLRQLDAKALASRVTRARTARDRARDLVQKHKLASRERTGSKRGRSGVANQRSKDKAELLADILKRFETRLREVEREAKAAAKRAKAPATKRTTTRTATTATKRPTPRRAARRAGEDKAPRAAATKRAGARKATSANTSAGKPARKAARKRRITPEQALAQTRALLEAKHARELEPRPWEATPGNEPGAGAPGYQSDSAARRAKRLHAAEARIPAIQGSISTRDRINQGKRDHRGQDGD</sequence>
<dbReference type="RefSeq" id="WP_146389347.1">
    <property type="nucleotide sequence ID" value="NZ_VOHK01000010.1"/>
</dbReference>
<gene>
    <name evidence="2" type="ORF">FQY83_16995</name>
</gene>
<feature type="region of interest" description="Disordered" evidence="1">
    <location>
        <begin position="46"/>
        <end position="81"/>
    </location>
</feature>
<dbReference type="Proteomes" id="UP000319980">
    <property type="component" value="Unassembled WGS sequence"/>
</dbReference>
<feature type="compositionally biased region" description="Basic and acidic residues" evidence="1">
    <location>
        <begin position="46"/>
        <end position="66"/>
    </location>
</feature>
<name>A0A5C5TUV3_9GAMM</name>
<protein>
    <submittedName>
        <fullName evidence="2">Uncharacterized protein</fullName>
    </submittedName>
</protein>
<organism evidence="2 3">
    <name type="scientific">Luteimonas marina</name>
    <dbReference type="NCBI Taxonomy" id="488485"/>
    <lineage>
        <taxon>Bacteria</taxon>
        <taxon>Pseudomonadati</taxon>
        <taxon>Pseudomonadota</taxon>
        <taxon>Gammaproteobacteria</taxon>
        <taxon>Lysobacterales</taxon>
        <taxon>Lysobacteraceae</taxon>
        <taxon>Luteimonas</taxon>
    </lineage>
</organism>
<feature type="compositionally biased region" description="Low complexity" evidence="1">
    <location>
        <begin position="113"/>
        <end position="130"/>
    </location>
</feature>
<dbReference type="OrthoDB" id="6028465at2"/>
<feature type="region of interest" description="Disordered" evidence="1">
    <location>
        <begin position="102"/>
        <end position="265"/>
    </location>
</feature>
<feature type="compositionally biased region" description="Basic and acidic residues" evidence="1">
    <location>
        <begin position="248"/>
        <end position="265"/>
    </location>
</feature>
<keyword evidence="3" id="KW-1185">Reference proteome</keyword>
<proteinExistence type="predicted"/>
<accession>A0A5C5TUV3</accession>
<comment type="caution">
    <text evidence="2">The sequence shown here is derived from an EMBL/GenBank/DDBJ whole genome shotgun (WGS) entry which is preliminary data.</text>
</comment>
<evidence type="ECO:0000256" key="1">
    <source>
        <dbReference type="SAM" id="MobiDB-lite"/>
    </source>
</evidence>
<dbReference type="EMBL" id="VOHK01000010">
    <property type="protein sequence ID" value="TWT17466.1"/>
    <property type="molecule type" value="Genomic_DNA"/>
</dbReference>
<evidence type="ECO:0000313" key="3">
    <source>
        <dbReference type="Proteomes" id="UP000319980"/>
    </source>
</evidence>